<gene>
    <name evidence="1" type="ORF">BDV98DRAFT_571478</name>
</gene>
<dbReference type="EMBL" id="ML178834">
    <property type="protein sequence ID" value="TFK99374.1"/>
    <property type="molecule type" value="Genomic_DNA"/>
</dbReference>
<keyword evidence="2" id="KW-1185">Reference proteome</keyword>
<dbReference type="Proteomes" id="UP000305067">
    <property type="component" value="Unassembled WGS sequence"/>
</dbReference>
<name>A0A5C3QBB7_9AGAR</name>
<reference evidence="1 2" key="1">
    <citation type="journal article" date="2019" name="Nat. Ecol. Evol.">
        <title>Megaphylogeny resolves global patterns of mushroom evolution.</title>
        <authorList>
            <person name="Varga T."/>
            <person name="Krizsan K."/>
            <person name="Foldi C."/>
            <person name="Dima B."/>
            <person name="Sanchez-Garcia M."/>
            <person name="Sanchez-Ramirez S."/>
            <person name="Szollosi G.J."/>
            <person name="Szarkandi J.G."/>
            <person name="Papp V."/>
            <person name="Albert L."/>
            <person name="Andreopoulos W."/>
            <person name="Angelini C."/>
            <person name="Antonin V."/>
            <person name="Barry K.W."/>
            <person name="Bougher N.L."/>
            <person name="Buchanan P."/>
            <person name="Buyck B."/>
            <person name="Bense V."/>
            <person name="Catcheside P."/>
            <person name="Chovatia M."/>
            <person name="Cooper J."/>
            <person name="Damon W."/>
            <person name="Desjardin D."/>
            <person name="Finy P."/>
            <person name="Geml J."/>
            <person name="Haridas S."/>
            <person name="Hughes K."/>
            <person name="Justo A."/>
            <person name="Karasinski D."/>
            <person name="Kautmanova I."/>
            <person name="Kiss B."/>
            <person name="Kocsube S."/>
            <person name="Kotiranta H."/>
            <person name="LaButti K.M."/>
            <person name="Lechner B.E."/>
            <person name="Liimatainen K."/>
            <person name="Lipzen A."/>
            <person name="Lukacs Z."/>
            <person name="Mihaltcheva S."/>
            <person name="Morgado L.N."/>
            <person name="Niskanen T."/>
            <person name="Noordeloos M.E."/>
            <person name="Ohm R.A."/>
            <person name="Ortiz-Santana B."/>
            <person name="Ovrebo C."/>
            <person name="Racz N."/>
            <person name="Riley R."/>
            <person name="Savchenko A."/>
            <person name="Shiryaev A."/>
            <person name="Soop K."/>
            <person name="Spirin V."/>
            <person name="Szebenyi C."/>
            <person name="Tomsovsky M."/>
            <person name="Tulloss R.E."/>
            <person name="Uehling J."/>
            <person name="Grigoriev I.V."/>
            <person name="Vagvolgyi C."/>
            <person name="Papp T."/>
            <person name="Martin F.M."/>
            <person name="Miettinen O."/>
            <person name="Hibbett D.S."/>
            <person name="Nagy L.G."/>
        </authorList>
    </citation>
    <scope>NUCLEOTIDE SEQUENCE [LARGE SCALE GENOMIC DNA]</scope>
    <source>
        <strain evidence="1 2">CBS 309.79</strain>
    </source>
</reference>
<accession>A0A5C3QBB7</accession>
<evidence type="ECO:0000313" key="2">
    <source>
        <dbReference type="Proteomes" id="UP000305067"/>
    </source>
</evidence>
<organism evidence="1 2">
    <name type="scientific">Pterulicium gracile</name>
    <dbReference type="NCBI Taxonomy" id="1884261"/>
    <lineage>
        <taxon>Eukaryota</taxon>
        <taxon>Fungi</taxon>
        <taxon>Dikarya</taxon>
        <taxon>Basidiomycota</taxon>
        <taxon>Agaricomycotina</taxon>
        <taxon>Agaricomycetes</taxon>
        <taxon>Agaricomycetidae</taxon>
        <taxon>Agaricales</taxon>
        <taxon>Pleurotineae</taxon>
        <taxon>Pterulaceae</taxon>
        <taxon>Pterulicium</taxon>
    </lineage>
</organism>
<evidence type="ECO:0000313" key="1">
    <source>
        <dbReference type="EMBL" id="TFK99374.1"/>
    </source>
</evidence>
<proteinExistence type="predicted"/>
<dbReference type="AlphaFoldDB" id="A0A5C3QBB7"/>
<protein>
    <submittedName>
        <fullName evidence="1">Uncharacterized protein</fullName>
    </submittedName>
</protein>
<sequence length="136" mass="15767">MRTAGLVHRVARLPCMGSRRQMPPLPRRPSRADRIRLRFPYTVRRTNQHRRDTHRFHVVHPAAQSRALHHAHGSPRTIHRSARVLQTRKYGSRVKRRKLLDGPCPRRNRNAPSKRASITIGGRPLPCPFPYVQGAF</sequence>
<feature type="non-terminal residue" evidence="1">
    <location>
        <position position="136"/>
    </location>
</feature>